<evidence type="ECO:0000256" key="1">
    <source>
        <dbReference type="SAM" id="Phobius"/>
    </source>
</evidence>
<keyword evidence="2" id="KW-0614">Plasmid</keyword>
<keyword evidence="1" id="KW-0812">Transmembrane</keyword>
<dbReference type="EMBL" id="CP017244">
    <property type="protein sequence ID" value="APO78181.1"/>
    <property type="molecule type" value="Genomic_DNA"/>
</dbReference>
<dbReference type="Proteomes" id="UP000185109">
    <property type="component" value="Plasmid pRsp8C3c"/>
</dbReference>
<accession>A0A1L5PDB1</accession>
<keyword evidence="1" id="KW-1133">Transmembrane helix</keyword>
<evidence type="ECO:0000313" key="3">
    <source>
        <dbReference type="Proteomes" id="UP000185109"/>
    </source>
</evidence>
<geneLocation type="plasmid" evidence="3">
    <name>prsp8c3c</name>
</geneLocation>
<organism evidence="2 3">
    <name type="scientific">Rhizobium etli 8C-3</name>
    <dbReference type="NCBI Taxonomy" id="538025"/>
    <lineage>
        <taxon>Bacteria</taxon>
        <taxon>Pseudomonadati</taxon>
        <taxon>Pseudomonadota</taxon>
        <taxon>Alphaproteobacteria</taxon>
        <taxon>Hyphomicrobiales</taxon>
        <taxon>Rhizobiaceae</taxon>
        <taxon>Rhizobium/Agrobacterium group</taxon>
        <taxon>Rhizobium</taxon>
    </lineage>
</organism>
<reference evidence="2 3" key="1">
    <citation type="submission" date="2016-09" db="EMBL/GenBank/DDBJ databases">
        <title>The complete genome sequences of Rhizobium gallicum, symbiovars gallicum and phaseoli, symbionts associated to common bean (Phaseolus vulgaris).</title>
        <authorList>
            <person name="Bustos P."/>
            <person name="Santamaria R.I."/>
            <person name="Perez-Carrascal O.M."/>
            <person name="Juarez S."/>
            <person name="Lozano L."/>
            <person name="Martinez-Flores I."/>
            <person name="Martinez-Romero E."/>
            <person name="Cevallos M."/>
            <person name="Romero D."/>
            <person name="Davila G."/>
            <person name="Gonzalez V."/>
        </authorList>
    </citation>
    <scope>NUCLEOTIDE SEQUENCE [LARGE SCALE GENOMIC DNA]</scope>
    <source>
        <strain evidence="2 3">8C-3</strain>
        <plasmid evidence="3">Plasmid prsp8c3c</plasmid>
    </source>
</reference>
<feature type="transmembrane region" description="Helical" evidence="1">
    <location>
        <begin position="12"/>
        <end position="34"/>
    </location>
</feature>
<dbReference type="PROSITE" id="PS51257">
    <property type="entry name" value="PROKAR_LIPOPROTEIN"/>
    <property type="match status" value="1"/>
</dbReference>
<sequence length="122" mass="13729">MHVEELKRGILCYILKSALIGIAALGCIAISHSFAVAQELELQLGPGGVGIYDRDRHRDRYFDRRYRPTRRACDPDDALDSARDAGLRRARIVRVSPRSVVVQGFRRHGPARMVFARGCPEI</sequence>
<gene>
    <name evidence="2" type="ORF">AM571_PC00442</name>
</gene>
<dbReference type="AlphaFoldDB" id="A0A1L5PDB1"/>
<keyword evidence="1" id="KW-0472">Membrane</keyword>
<protein>
    <submittedName>
        <fullName evidence="2">Uncharacterized protein</fullName>
    </submittedName>
</protein>
<name>A0A1L5PDB1_RHIET</name>
<evidence type="ECO:0000313" key="2">
    <source>
        <dbReference type="EMBL" id="APO78181.1"/>
    </source>
</evidence>
<proteinExistence type="predicted"/>